<keyword evidence="2" id="KW-1185">Reference proteome</keyword>
<sequence length="95" mass="10378">MLPYLQCPPRWTRFDPYPLQIASIPTTSLVSDSDIPPEAADFEPLCLHFVAEIGEPTARACRGRAPEKLGLGNLLVPDFACVKGDDSTFESLTEA</sequence>
<proteinExistence type="predicted"/>
<reference evidence="2" key="1">
    <citation type="journal article" date="2023" name="Front. Plant Sci.">
        <title>Chromosomal-level genome assembly of Melastoma candidum provides insights into trichome evolution.</title>
        <authorList>
            <person name="Zhong Y."/>
            <person name="Wu W."/>
            <person name="Sun C."/>
            <person name="Zou P."/>
            <person name="Liu Y."/>
            <person name="Dai S."/>
            <person name="Zhou R."/>
        </authorList>
    </citation>
    <scope>NUCLEOTIDE SEQUENCE [LARGE SCALE GENOMIC DNA]</scope>
</reference>
<name>A0ACB9RWS4_9MYRT</name>
<organism evidence="1 2">
    <name type="scientific">Melastoma candidum</name>
    <dbReference type="NCBI Taxonomy" id="119954"/>
    <lineage>
        <taxon>Eukaryota</taxon>
        <taxon>Viridiplantae</taxon>
        <taxon>Streptophyta</taxon>
        <taxon>Embryophyta</taxon>
        <taxon>Tracheophyta</taxon>
        <taxon>Spermatophyta</taxon>
        <taxon>Magnoliopsida</taxon>
        <taxon>eudicotyledons</taxon>
        <taxon>Gunneridae</taxon>
        <taxon>Pentapetalae</taxon>
        <taxon>rosids</taxon>
        <taxon>malvids</taxon>
        <taxon>Myrtales</taxon>
        <taxon>Melastomataceae</taxon>
        <taxon>Melastomatoideae</taxon>
        <taxon>Melastomateae</taxon>
        <taxon>Melastoma</taxon>
    </lineage>
</organism>
<accession>A0ACB9RWS4</accession>
<protein>
    <submittedName>
        <fullName evidence="1">Uncharacterized protein</fullName>
    </submittedName>
</protein>
<gene>
    <name evidence="1" type="ORF">MLD38_009465</name>
</gene>
<evidence type="ECO:0000313" key="2">
    <source>
        <dbReference type="Proteomes" id="UP001057402"/>
    </source>
</evidence>
<evidence type="ECO:0000313" key="1">
    <source>
        <dbReference type="EMBL" id="KAI4383656.1"/>
    </source>
</evidence>
<comment type="caution">
    <text evidence="1">The sequence shown here is derived from an EMBL/GenBank/DDBJ whole genome shotgun (WGS) entry which is preliminary data.</text>
</comment>
<dbReference type="Proteomes" id="UP001057402">
    <property type="component" value="Chromosome 3"/>
</dbReference>
<dbReference type="EMBL" id="CM042882">
    <property type="protein sequence ID" value="KAI4383656.1"/>
    <property type="molecule type" value="Genomic_DNA"/>
</dbReference>